<keyword evidence="4" id="KW-0472">Membrane</keyword>
<evidence type="ECO:0000256" key="6">
    <source>
        <dbReference type="SAM" id="Coils"/>
    </source>
</evidence>
<accession>A0A511N1U7</accession>
<dbReference type="Proteomes" id="UP000321306">
    <property type="component" value="Unassembled WGS sequence"/>
</dbReference>
<protein>
    <submittedName>
        <fullName evidence="8">Uncharacterized protein</fullName>
    </submittedName>
</protein>
<proteinExistence type="predicted"/>
<dbReference type="PANTHER" id="PTHR30026:SF20">
    <property type="entry name" value="OUTER MEMBRANE PROTEIN TOLC"/>
    <property type="match status" value="1"/>
</dbReference>
<keyword evidence="5" id="KW-0998">Cell outer membrane</keyword>
<dbReference type="SUPFAM" id="SSF56954">
    <property type="entry name" value="Outer membrane efflux proteins (OEP)"/>
    <property type="match status" value="1"/>
</dbReference>
<reference evidence="8 9" key="1">
    <citation type="submission" date="2019-07" db="EMBL/GenBank/DDBJ databases">
        <title>Whole genome shotgun sequence of Deinococcus cellulosilyticus NBRC 106333.</title>
        <authorList>
            <person name="Hosoyama A."/>
            <person name="Uohara A."/>
            <person name="Ohji S."/>
            <person name="Ichikawa N."/>
        </authorList>
    </citation>
    <scope>NUCLEOTIDE SEQUENCE [LARGE SCALE GENOMIC DNA]</scope>
    <source>
        <strain evidence="8 9">NBRC 106333</strain>
    </source>
</reference>
<feature type="coiled-coil region" evidence="6">
    <location>
        <begin position="125"/>
        <end position="163"/>
    </location>
</feature>
<feature type="chain" id="PRO_5022023086" evidence="7">
    <location>
        <begin position="18"/>
        <end position="337"/>
    </location>
</feature>
<dbReference type="GO" id="GO:0009279">
    <property type="term" value="C:cell outer membrane"/>
    <property type="evidence" value="ECO:0007669"/>
    <property type="project" value="UniProtKB-SubCell"/>
</dbReference>
<dbReference type="GO" id="GO:1990281">
    <property type="term" value="C:efflux pump complex"/>
    <property type="evidence" value="ECO:0007669"/>
    <property type="project" value="TreeGrafter"/>
</dbReference>
<evidence type="ECO:0000256" key="3">
    <source>
        <dbReference type="ARBA" id="ARBA00022692"/>
    </source>
</evidence>
<evidence type="ECO:0000313" key="9">
    <source>
        <dbReference type="Proteomes" id="UP000321306"/>
    </source>
</evidence>
<feature type="signal peptide" evidence="7">
    <location>
        <begin position="1"/>
        <end position="17"/>
    </location>
</feature>
<sequence length="337" mass="38296">MKTLMIAVLLTVPSAHALSLPDLLKAYPSHHPEVLQARQDLQQSEAEFRRTEQDPDTLAFERLKASHKQSRLKARLQQTVLTSQKSLTDRYWSLFIKTRMLQELPWKQKLAETKLNIARTRKSTGAGTQQEVQQAEQDLRSLKAEADQTVLEVEQLCQELSQQTGLKIQPNTPLTEPAVKTTLPAFKVQIEFRVDVLEAQQNVAEAELQLKLLDPIFNSRRDQEERQAALEGAKTSLESTEAAARRDIQKARDDFKKAVSQLFLAEDQLKTQESTYSKDQQKHQQGILAQIKLLESEASLRDSRRKLLEARQQVADSWASLAVALNQPMADPQEKSQ</sequence>
<keyword evidence="2" id="KW-1134">Transmembrane beta strand</keyword>
<organism evidence="8 9">
    <name type="scientific">Deinococcus cellulosilyticus (strain DSM 18568 / NBRC 106333 / KACC 11606 / 5516J-15)</name>
    <dbReference type="NCBI Taxonomy" id="1223518"/>
    <lineage>
        <taxon>Bacteria</taxon>
        <taxon>Thermotogati</taxon>
        <taxon>Deinococcota</taxon>
        <taxon>Deinococci</taxon>
        <taxon>Deinococcales</taxon>
        <taxon>Deinococcaceae</taxon>
        <taxon>Deinococcus</taxon>
    </lineage>
</organism>
<keyword evidence="3" id="KW-0812">Transmembrane</keyword>
<dbReference type="PANTHER" id="PTHR30026">
    <property type="entry name" value="OUTER MEMBRANE PROTEIN TOLC"/>
    <property type="match status" value="1"/>
</dbReference>
<evidence type="ECO:0000256" key="5">
    <source>
        <dbReference type="ARBA" id="ARBA00023237"/>
    </source>
</evidence>
<evidence type="ECO:0000256" key="4">
    <source>
        <dbReference type="ARBA" id="ARBA00023136"/>
    </source>
</evidence>
<comment type="subcellular location">
    <subcellularLocation>
        <location evidence="1">Cell outer membrane</location>
    </subcellularLocation>
</comment>
<dbReference type="EMBL" id="BJXB01000007">
    <property type="protein sequence ID" value="GEM46346.1"/>
    <property type="molecule type" value="Genomic_DNA"/>
</dbReference>
<dbReference type="InterPro" id="IPR051906">
    <property type="entry name" value="TolC-like"/>
</dbReference>
<dbReference type="GO" id="GO:0015562">
    <property type="term" value="F:efflux transmembrane transporter activity"/>
    <property type="evidence" value="ECO:0007669"/>
    <property type="project" value="InterPro"/>
</dbReference>
<name>A0A511N1U7_DEIC1</name>
<keyword evidence="7" id="KW-0732">Signal</keyword>
<evidence type="ECO:0000256" key="7">
    <source>
        <dbReference type="SAM" id="SignalP"/>
    </source>
</evidence>
<dbReference type="GO" id="GO:0015288">
    <property type="term" value="F:porin activity"/>
    <property type="evidence" value="ECO:0007669"/>
    <property type="project" value="TreeGrafter"/>
</dbReference>
<gene>
    <name evidence="8" type="ORF">DC3_19810</name>
</gene>
<evidence type="ECO:0000256" key="1">
    <source>
        <dbReference type="ARBA" id="ARBA00004442"/>
    </source>
</evidence>
<evidence type="ECO:0000313" key="8">
    <source>
        <dbReference type="EMBL" id="GEM46346.1"/>
    </source>
</evidence>
<comment type="caution">
    <text evidence="8">The sequence shown here is derived from an EMBL/GenBank/DDBJ whole genome shotgun (WGS) entry which is preliminary data.</text>
</comment>
<keyword evidence="6" id="KW-0175">Coiled coil</keyword>
<keyword evidence="9" id="KW-1185">Reference proteome</keyword>
<evidence type="ECO:0000256" key="2">
    <source>
        <dbReference type="ARBA" id="ARBA00022452"/>
    </source>
</evidence>
<dbReference type="AlphaFoldDB" id="A0A511N1U7"/>
<dbReference type="RefSeq" id="WP_146884162.1">
    <property type="nucleotide sequence ID" value="NZ_BJXB01000007.1"/>
</dbReference>
<dbReference type="Gene3D" id="1.20.1600.10">
    <property type="entry name" value="Outer membrane efflux proteins (OEP)"/>
    <property type="match status" value="2"/>
</dbReference>